<reference evidence="1" key="1">
    <citation type="submission" date="2014-09" db="EMBL/GenBank/DDBJ databases">
        <authorList>
            <person name="Magalhaes I.L.F."/>
            <person name="Oliveira U."/>
            <person name="Santos F.R."/>
            <person name="Vidigal T.H.D.A."/>
            <person name="Brescovit A.D."/>
            <person name="Santos A.J."/>
        </authorList>
    </citation>
    <scope>NUCLEOTIDE SEQUENCE</scope>
    <source>
        <tissue evidence="1">Shoot tissue taken approximately 20 cm above the soil surface</tissue>
    </source>
</reference>
<organism evidence="1">
    <name type="scientific">Arundo donax</name>
    <name type="common">Giant reed</name>
    <name type="synonym">Donax arundinaceus</name>
    <dbReference type="NCBI Taxonomy" id="35708"/>
    <lineage>
        <taxon>Eukaryota</taxon>
        <taxon>Viridiplantae</taxon>
        <taxon>Streptophyta</taxon>
        <taxon>Embryophyta</taxon>
        <taxon>Tracheophyta</taxon>
        <taxon>Spermatophyta</taxon>
        <taxon>Magnoliopsida</taxon>
        <taxon>Liliopsida</taxon>
        <taxon>Poales</taxon>
        <taxon>Poaceae</taxon>
        <taxon>PACMAD clade</taxon>
        <taxon>Arundinoideae</taxon>
        <taxon>Arundineae</taxon>
        <taxon>Arundo</taxon>
    </lineage>
</organism>
<dbReference type="EMBL" id="GBRH01231082">
    <property type="protein sequence ID" value="JAD66813.1"/>
    <property type="molecule type" value="Transcribed_RNA"/>
</dbReference>
<protein>
    <submittedName>
        <fullName evidence="1">Uncharacterized protein</fullName>
    </submittedName>
</protein>
<sequence length="106" mass="12590">MVVVVELGHLQLVLDFALLLKSQCVHLFLKHLLRDPKMECLHLFLRYQMREPEKECLHLNHQPQHRLRMKPSFLLQVDVIKMQYFHLSSCCNNSAVQQFNSSIVQH</sequence>
<dbReference type="AlphaFoldDB" id="A0A0A9BX62"/>
<name>A0A0A9BX62_ARUDO</name>
<evidence type="ECO:0000313" key="1">
    <source>
        <dbReference type="EMBL" id="JAD66813.1"/>
    </source>
</evidence>
<reference evidence="1" key="2">
    <citation type="journal article" date="2015" name="Data Brief">
        <title>Shoot transcriptome of the giant reed, Arundo donax.</title>
        <authorList>
            <person name="Barrero R.A."/>
            <person name="Guerrero F.D."/>
            <person name="Moolhuijzen P."/>
            <person name="Goolsby J.A."/>
            <person name="Tidwell J."/>
            <person name="Bellgard S.E."/>
            <person name="Bellgard M.I."/>
        </authorList>
    </citation>
    <scope>NUCLEOTIDE SEQUENCE</scope>
    <source>
        <tissue evidence="1">Shoot tissue taken approximately 20 cm above the soil surface</tissue>
    </source>
</reference>
<accession>A0A0A9BX62</accession>
<proteinExistence type="predicted"/>